<organism evidence="1 2">
    <name type="scientific">Stegodyphus mimosarum</name>
    <name type="common">African social velvet spider</name>
    <dbReference type="NCBI Taxonomy" id="407821"/>
    <lineage>
        <taxon>Eukaryota</taxon>
        <taxon>Metazoa</taxon>
        <taxon>Ecdysozoa</taxon>
        <taxon>Arthropoda</taxon>
        <taxon>Chelicerata</taxon>
        <taxon>Arachnida</taxon>
        <taxon>Araneae</taxon>
        <taxon>Araneomorphae</taxon>
        <taxon>Entelegynae</taxon>
        <taxon>Eresoidea</taxon>
        <taxon>Eresidae</taxon>
        <taxon>Stegodyphus</taxon>
    </lineage>
</organism>
<evidence type="ECO:0000313" key="2">
    <source>
        <dbReference type="Proteomes" id="UP000054359"/>
    </source>
</evidence>
<accession>A0A087TIM9</accession>
<protein>
    <submittedName>
        <fullName evidence="1">Uncharacterized protein</fullName>
    </submittedName>
</protein>
<feature type="non-terminal residue" evidence="1">
    <location>
        <position position="213"/>
    </location>
</feature>
<dbReference type="AlphaFoldDB" id="A0A087TIM9"/>
<keyword evidence="2" id="KW-1185">Reference proteome</keyword>
<dbReference type="EMBL" id="KK115382">
    <property type="protein sequence ID" value="KFM64968.1"/>
    <property type="molecule type" value="Genomic_DNA"/>
</dbReference>
<gene>
    <name evidence="1" type="ORF">X975_15869</name>
</gene>
<sequence>MFSCPAGRCDDLDEADEITEINGRTFDNWVLSEIADYVQRVTAAVVPFATSFVKLSVISLQNVPVWARAQWSLGFCPVGKYVMEFTTLKTKKHATKGKLTKLKDKITLSYDSADYTQVELFKSRLSNVMAEMSDIFSNIFVVWEEKDIQVFIEEQQEIEGTIDELFLMLTRVNVKNVKEVSGEAKSYEIASIRLLKLALPVLSGSTEEWLWLF</sequence>
<dbReference type="Proteomes" id="UP000054359">
    <property type="component" value="Unassembled WGS sequence"/>
</dbReference>
<dbReference type="OrthoDB" id="6437623at2759"/>
<name>A0A087TIM9_STEMI</name>
<proteinExistence type="predicted"/>
<reference evidence="1 2" key="1">
    <citation type="submission" date="2013-11" db="EMBL/GenBank/DDBJ databases">
        <title>Genome sequencing of Stegodyphus mimosarum.</title>
        <authorList>
            <person name="Bechsgaard J."/>
        </authorList>
    </citation>
    <scope>NUCLEOTIDE SEQUENCE [LARGE SCALE GENOMIC DNA]</scope>
</reference>
<evidence type="ECO:0000313" key="1">
    <source>
        <dbReference type="EMBL" id="KFM64968.1"/>
    </source>
</evidence>